<dbReference type="Pfam" id="PF00702">
    <property type="entry name" value="Hydrolase"/>
    <property type="match status" value="1"/>
</dbReference>
<dbReference type="OrthoDB" id="5293434at2"/>
<proteinExistence type="predicted"/>
<dbReference type="EMBL" id="VZPB01000003">
    <property type="protein sequence ID" value="KAB0584983.1"/>
    <property type="molecule type" value="Genomic_DNA"/>
</dbReference>
<reference evidence="1 2" key="1">
    <citation type="submission" date="2019-09" db="EMBL/GenBank/DDBJ databases">
        <title>Draft genome sequences of 48 bacterial type strains from the CCUG.</title>
        <authorList>
            <person name="Tunovic T."/>
            <person name="Pineiro-Iglesias B."/>
            <person name="Unosson C."/>
            <person name="Inganas E."/>
            <person name="Ohlen M."/>
            <person name="Cardew S."/>
            <person name="Jensie-Markopoulos S."/>
            <person name="Salva-Serra F."/>
            <person name="Jaen-Luchoro D."/>
            <person name="Karlsson R."/>
            <person name="Svensson-Stadler L."/>
            <person name="Chun J."/>
            <person name="Moore E."/>
        </authorList>
    </citation>
    <scope>NUCLEOTIDE SEQUENCE [LARGE SCALE GENOMIC DNA]</scope>
    <source>
        <strain evidence="1 2">CCUG 30977</strain>
    </source>
</reference>
<dbReference type="InterPro" id="IPR006439">
    <property type="entry name" value="HAD-SF_hydro_IA"/>
</dbReference>
<accession>A0A643FGL7</accession>
<dbReference type="InterPro" id="IPR036412">
    <property type="entry name" value="HAD-like_sf"/>
</dbReference>
<dbReference type="SFLD" id="SFLDS00003">
    <property type="entry name" value="Haloacid_Dehalogenase"/>
    <property type="match status" value="1"/>
</dbReference>
<dbReference type="Proteomes" id="UP000430120">
    <property type="component" value="Unassembled WGS sequence"/>
</dbReference>
<comment type="caution">
    <text evidence="1">The sequence shown here is derived from an EMBL/GenBank/DDBJ whole genome shotgun (WGS) entry which is preliminary data.</text>
</comment>
<evidence type="ECO:0000313" key="2">
    <source>
        <dbReference type="Proteomes" id="UP000430120"/>
    </source>
</evidence>
<dbReference type="InterPro" id="IPR023214">
    <property type="entry name" value="HAD_sf"/>
</dbReference>
<dbReference type="Gene3D" id="1.10.150.240">
    <property type="entry name" value="Putative phosphatase, domain 2"/>
    <property type="match status" value="1"/>
</dbReference>
<dbReference type="AlphaFoldDB" id="A0A643FGL7"/>
<dbReference type="InterPro" id="IPR023198">
    <property type="entry name" value="PGP-like_dom2"/>
</dbReference>
<protein>
    <submittedName>
        <fullName evidence="1">HAD family phosphatase</fullName>
    </submittedName>
</protein>
<keyword evidence="2" id="KW-1185">Reference proteome</keyword>
<organism evidence="1 2">
    <name type="scientific">Ideonella dechloratans</name>
    <dbReference type="NCBI Taxonomy" id="36863"/>
    <lineage>
        <taxon>Bacteria</taxon>
        <taxon>Pseudomonadati</taxon>
        <taxon>Pseudomonadota</taxon>
        <taxon>Betaproteobacteria</taxon>
        <taxon>Burkholderiales</taxon>
        <taxon>Sphaerotilaceae</taxon>
        <taxon>Ideonella</taxon>
    </lineage>
</organism>
<sequence length="215" mass="23006">MFSAAVFDMDGLLIDSERAIRDAWQSAAQERGITISTSQYTSVVGRASAEADAQLASFLGGEKALEEIRQVVISKLRVFPAKPGATELLTGLRKREIPCAIASSSSTTEIKQRLEAVGLAEYFHSFAGGNEVPKGKPDPSVYLLAALRLGISPEKCLAFEDSQNGIKSAVSAGMQVVAVPDLIKPDTSNCLIELDSLNHAVQHIEAWFPNAKTST</sequence>
<dbReference type="SUPFAM" id="SSF56784">
    <property type="entry name" value="HAD-like"/>
    <property type="match status" value="1"/>
</dbReference>
<dbReference type="Gene3D" id="3.40.50.1000">
    <property type="entry name" value="HAD superfamily/HAD-like"/>
    <property type="match status" value="1"/>
</dbReference>
<dbReference type="GO" id="GO:0006114">
    <property type="term" value="P:glycerol biosynthetic process"/>
    <property type="evidence" value="ECO:0007669"/>
    <property type="project" value="TreeGrafter"/>
</dbReference>
<dbReference type="SFLD" id="SFLDG01129">
    <property type="entry name" value="C1.5:_HAD__Beta-PGM__Phosphata"/>
    <property type="match status" value="1"/>
</dbReference>
<dbReference type="RefSeq" id="WP_151122299.1">
    <property type="nucleotide sequence ID" value="NZ_CP088081.1"/>
</dbReference>
<gene>
    <name evidence="1" type="ORF">F7Q92_02175</name>
</gene>
<name>A0A643FGL7_IDEDE</name>
<dbReference type="SFLD" id="SFLDG01135">
    <property type="entry name" value="C1.5.6:_HAD__Beta-PGM__Phospha"/>
    <property type="match status" value="1"/>
</dbReference>
<dbReference type="GO" id="GO:0043136">
    <property type="term" value="F:sn-glycerol 3-phosphatase activity"/>
    <property type="evidence" value="ECO:0007669"/>
    <property type="project" value="TreeGrafter"/>
</dbReference>
<dbReference type="PANTHER" id="PTHR18901:SF38">
    <property type="entry name" value="PSEUDOURIDINE-5'-PHOSPHATASE"/>
    <property type="match status" value="1"/>
</dbReference>
<evidence type="ECO:0000313" key="1">
    <source>
        <dbReference type="EMBL" id="KAB0584983.1"/>
    </source>
</evidence>
<dbReference type="PANTHER" id="PTHR18901">
    <property type="entry name" value="2-DEOXYGLUCOSE-6-PHOSPHATE PHOSPHATASE 2"/>
    <property type="match status" value="1"/>
</dbReference>
<dbReference type="PRINTS" id="PR00413">
    <property type="entry name" value="HADHALOGNASE"/>
</dbReference>
<dbReference type="NCBIfam" id="TIGR01509">
    <property type="entry name" value="HAD-SF-IA-v3"/>
    <property type="match status" value="1"/>
</dbReference>